<proteinExistence type="predicted"/>
<organism evidence="2 3">
    <name type="scientific">Desulfocucumis palustris</name>
    <dbReference type="NCBI Taxonomy" id="1898651"/>
    <lineage>
        <taxon>Bacteria</taxon>
        <taxon>Bacillati</taxon>
        <taxon>Bacillota</taxon>
        <taxon>Clostridia</taxon>
        <taxon>Eubacteriales</taxon>
        <taxon>Desulfocucumaceae</taxon>
        <taxon>Desulfocucumis</taxon>
    </lineage>
</organism>
<dbReference type="Proteomes" id="UP000239549">
    <property type="component" value="Unassembled WGS sequence"/>
</dbReference>
<comment type="caution">
    <text evidence="2">The sequence shown here is derived from an EMBL/GenBank/DDBJ whole genome shotgun (WGS) entry which is preliminary data.</text>
</comment>
<dbReference type="EMBL" id="BFAV01000092">
    <property type="protein sequence ID" value="GBF33322.1"/>
    <property type="molecule type" value="Genomic_DNA"/>
</dbReference>
<evidence type="ECO:0000256" key="1">
    <source>
        <dbReference type="SAM" id="MobiDB-lite"/>
    </source>
</evidence>
<evidence type="ECO:0000313" key="2">
    <source>
        <dbReference type="EMBL" id="GBF33322.1"/>
    </source>
</evidence>
<feature type="compositionally biased region" description="Polar residues" evidence="1">
    <location>
        <begin position="1"/>
        <end position="16"/>
    </location>
</feature>
<gene>
    <name evidence="2" type="ORF">DCCM_2421</name>
</gene>
<keyword evidence="3" id="KW-1185">Reference proteome</keyword>
<name>A0A2L2XB77_9FIRM</name>
<evidence type="ECO:0000313" key="3">
    <source>
        <dbReference type="Proteomes" id="UP000239549"/>
    </source>
</evidence>
<feature type="region of interest" description="Disordered" evidence="1">
    <location>
        <begin position="1"/>
        <end position="39"/>
    </location>
</feature>
<sequence>MCYNFTDGSGENRQPQSSLAAVPARRVRAASASAAARSR</sequence>
<protein>
    <submittedName>
        <fullName evidence="2">Uncharacterized protein</fullName>
    </submittedName>
</protein>
<dbReference type="AlphaFoldDB" id="A0A2L2XB77"/>
<feature type="compositionally biased region" description="Low complexity" evidence="1">
    <location>
        <begin position="17"/>
        <end position="39"/>
    </location>
</feature>
<reference evidence="3" key="1">
    <citation type="submission" date="2018-02" db="EMBL/GenBank/DDBJ databases">
        <title>Genome sequence of Desulfocucumis palustris strain NAW-5.</title>
        <authorList>
            <person name="Watanabe M."/>
            <person name="Kojima H."/>
            <person name="Fukui M."/>
        </authorList>
    </citation>
    <scope>NUCLEOTIDE SEQUENCE [LARGE SCALE GENOMIC DNA]</scope>
    <source>
        <strain evidence="3">NAW-5</strain>
    </source>
</reference>
<accession>A0A2L2XB77</accession>